<dbReference type="Gramene" id="PNT63179">
    <property type="protein sequence ID" value="PNT63179"/>
    <property type="gene ID" value="BRADI_4g12712v3"/>
</dbReference>
<dbReference type="HOGENOM" id="CLU_1847870_0_0_1"/>
<proteinExistence type="predicted"/>
<dbReference type="EMBL" id="CM000883">
    <property type="protein sequence ID" value="PNT63179.1"/>
    <property type="molecule type" value="Genomic_DNA"/>
</dbReference>
<dbReference type="AlphaFoldDB" id="I1IK38"/>
<protein>
    <submittedName>
        <fullName evidence="1 2">Uncharacterized protein</fullName>
    </submittedName>
</protein>
<sequence>MAMCGRKSEAARGAGSRRQSCACAEAAVRAGSGPHAGQIWTRVGLRGRRGEAGGAWWRRQLGLMRRRLPVVLSGGVRHELLVAAAAARGGSGAGRGCDGPARCGAVEAWILAWCGLILRCGGAAAVARSDMGPSGQWPM</sequence>
<dbReference type="Proteomes" id="UP000008810">
    <property type="component" value="Chromosome 4"/>
</dbReference>
<keyword evidence="3" id="KW-1185">Reference proteome</keyword>
<dbReference type="EnsemblPlants" id="PNT63179">
    <property type="protein sequence ID" value="PNT63179"/>
    <property type="gene ID" value="BRADI_4g12712v3"/>
</dbReference>
<dbReference type="InParanoid" id="I1IK38"/>
<evidence type="ECO:0000313" key="2">
    <source>
        <dbReference type="EnsemblPlants" id="PNT63179"/>
    </source>
</evidence>
<accession>I1IK38</accession>
<evidence type="ECO:0000313" key="1">
    <source>
        <dbReference type="EMBL" id="PNT63179.1"/>
    </source>
</evidence>
<name>I1IK38_BRADI</name>
<evidence type="ECO:0000313" key="3">
    <source>
        <dbReference type="Proteomes" id="UP000008810"/>
    </source>
</evidence>
<reference evidence="1 2" key="1">
    <citation type="journal article" date="2010" name="Nature">
        <title>Genome sequencing and analysis of the model grass Brachypodium distachyon.</title>
        <authorList>
            <consortium name="International Brachypodium Initiative"/>
        </authorList>
    </citation>
    <scope>NUCLEOTIDE SEQUENCE [LARGE SCALE GENOMIC DNA]</scope>
    <source>
        <strain evidence="1 2">Bd21</strain>
    </source>
</reference>
<organism evidence="1">
    <name type="scientific">Brachypodium distachyon</name>
    <name type="common">Purple false brome</name>
    <name type="synonym">Trachynia distachya</name>
    <dbReference type="NCBI Taxonomy" id="15368"/>
    <lineage>
        <taxon>Eukaryota</taxon>
        <taxon>Viridiplantae</taxon>
        <taxon>Streptophyta</taxon>
        <taxon>Embryophyta</taxon>
        <taxon>Tracheophyta</taxon>
        <taxon>Spermatophyta</taxon>
        <taxon>Magnoliopsida</taxon>
        <taxon>Liliopsida</taxon>
        <taxon>Poales</taxon>
        <taxon>Poaceae</taxon>
        <taxon>BOP clade</taxon>
        <taxon>Pooideae</taxon>
        <taxon>Stipodae</taxon>
        <taxon>Brachypodieae</taxon>
        <taxon>Brachypodium</taxon>
    </lineage>
</organism>
<gene>
    <name evidence="1" type="ORF">BRADI_4g12712v3</name>
</gene>
<reference evidence="2" key="3">
    <citation type="submission" date="2018-08" db="UniProtKB">
        <authorList>
            <consortium name="EnsemblPlants"/>
        </authorList>
    </citation>
    <scope>IDENTIFICATION</scope>
    <source>
        <strain evidence="2">cv. Bd21</strain>
    </source>
</reference>
<reference evidence="1" key="2">
    <citation type="submission" date="2017-06" db="EMBL/GenBank/DDBJ databases">
        <title>WGS assembly of Brachypodium distachyon.</title>
        <authorList>
            <consortium name="The International Brachypodium Initiative"/>
            <person name="Lucas S."/>
            <person name="Harmon-Smith M."/>
            <person name="Lail K."/>
            <person name="Tice H."/>
            <person name="Grimwood J."/>
            <person name="Bruce D."/>
            <person name="Barry K."/>
            <person name="Shu S."/>
            <person name="Lindquist E."/>
            <person name="Wang M."/>
            <person name="Pitluck S."/>
            <person name="Vogel J.P."/>
            <person name="Garvin D.F."/>
            <person name="Mockler T.C."/>
            <person name="Schmutz J."/>
            <person name="Rokhsar D."/>
            <person name="Bevan M.W."/>
        </authorList>
    </citation>
    <scope>NUCLEOTIDE SEQUENCE</scope>
    <source>
        <strain evidence="1">Bd21</strain>
    </source>
</reference>